<protein>
    <submittedName>
        <fullName evidence="1">Uncharacterized protein</fullName>
    </submittedName>
</protein>
<proteinExistence type="predicted"/>
<organism evidence="1 2">
    <name type="scientific">Methylobacterium planeticum</name>
    <dbReference type="NCBI Taxonomy" id="2615211"/>
    <lineage>
        <taxon>Bacteria</taxon>
        <taxon>Pseudomonadati</taxon>
        <taxon>Pseudomonadota</taxon>
        <taxon>Alphaproteobacteria</taxon>
        <taxon>Hyphomicrobiales</taxon>
        <taxon>Methylobacteriaceae</taxon>
        <taxon>Methylobacterium</taxon>
    </lineage>
</organism>
<name>A0A6N6MGR4_9HYPH</name>
<evidence type="ECO:0000313" key="1">
    <source>
        <dbReference type="EMBL" id="KAB1068598.1"/>
    </source>
</evidence>
<dbReference type="RefSeq" id="WP_150966924.1">
    <property type="nucleotide sequence ID" value="NZ_VZZJ01000048.1"/>
</dbReference>
<dbReference type="Proteomes" id="UP000441523">
    <property type="component" value="Unassembled WGS sequence"/>
</dbReference>
<dbReference type="EMBL" id="VZZJ01000048">
    <property type="protein sequence ID" value="KAB1068598.1"/>
    <property type="molecule type" value="Genomic_DNA"/>
</dbReference>
<accession>A0A6N6MGR4</accession>
<dbReference type="AlphaFoldDB" id="A0A6N6MGR4"/>
<comment type="caution">
    <text evidence="1">The sequence shown here is derived from an EMBL/GenBank/DDBJ whole genome shotgun (WGS) entry which is preliminary data.</text>
</comment>
<sequence length="437" mass="48025">MATIFSTPAYIDDLDQAGREQWSGALHSWFQDAADRLPTGHRFFNVVDNPLPAGAPTALIPWNAFPRKFTLRWPDDVETRWKTAENVVTRDMNDRQASYWEPAGHGKFRNANLLFRDQDEYCEWRCLRDPSTGRLERIVFTCENPEYWSTLAEHDSKQLLKLYRQLVGPQVAPEELIFQTDTYVRGKNGLVNLRGQYNPLNKWNTTDGLVHLTHPANSLQAEIYLAADATVLRTDGSGAVLTDDARLVCCAAYGSPNRSSDPTIGGKVNELVRNGLRVTIADPVGLYIGELDLAPIEPPGGVTAAECWKVVRGRQADRLILRAEFAPPEGSDFDLEDVLVGGEPLRYGGQLAELITIVIHGVGAATDAAAPRQGCDSKCCRIPESPRLVRIVGIGEACPEIAATLDVEAGPLVLPSLTASIGETLSADDLPRSNKRI</sequence>
<keyword evidence="2" id="KW-1185">Reference proteome</keyword>
<reference evidence="1 2" key="1">
    <citation type="submission" date="2019-09" db="EMBL/GenBank/DDBJ databases">
        <title>YIM 132548 draft genome.</title>
        <authorList>
            <person name="Jiang L."/>
        </authorList>
    </citation>
    <scope>NUCLEOTIDE SEQUENCE [LARGE SCALE GENOMIC DNA]</scope>
    <source>
        <strain evidence="1 2">YIM 132548</strain>
    </source>
</reference>
<gene>
    <name evidence="1" type="ORF">F6X51_26570</name>
</gene>
<evidence type="ECO:0000313" key="2">
    <source>
        <dbReference type="Proteomes" id="UP000441523"/>
    </source>
</evidence>